<dbReference type="PANTHER" id="PTHR37383:SF1">
    <property type="entry name" value="OS01G0694200 PROTEIN"/>
    <property type="match status" value="1"/>
</dbReference>
<evidence type="ECO:0000313" key="3">
    <source>
        <dbReference type="Proteomes" id="UP000290289"/>
    </source>
</evidence>
<feature type="region of interest" description="Disordered" evidence="1">
    <location>
        <begin position="514"/>
        <end position="540"/>
    </location>
</feature>
<protein>
    <submittedName>
        <fullName evidence="2">Uncharacterized protein</fullName>
    </submittedName>
</protein>
<keyword evidence="3" id="KW-1185">Reference proteome</keyword>
<sequence length="605" mass="65580">MVVVQASKLSLPNPSLSSPPQITSLQFEPHSLSLALMHSDSTFSLYPSLSSPLSLSSLPPPQTLVAPPSSSSTFLLLQNPDPNPNTRTLFIASGPHRGGSQVLLRFYILQNQKQFVRAQVICTQKGIKFDGKLGVLVDAHHGVSIKLAGSVNFFAMYSVSSSKISVFSVKVIGDGDNGDDGAVVKLMRCAVIECCKLVWSISISFGVLILGEDNGVRVFNLRQLVKGRVRKAKTLSSSLENEGRNLGFPNGVVGDHVHSNLGDCGNKQGGDKCGCVEGSSEMTCSGNLCGKNDRNYVSVKQRSVKLKQDSCEEGVFFVEFKGKELETSKSKRVIPAKALSIEALSPNKFLVLDSDGGLRILHLSSPIIGLEITSCVQQLPHIMKVQKLAVLPDIDSRTQYVWASDGYNSVQMLLASHMDIAENEKNNSEEKLIHVSVLLTIFASERIQDLIPMAANAILILGQGVLGSLISMVLALFMLPKSGAAVFPLTLRDTDNKDSKKDVDWLSTGEVNLHSTQGKTRHQKSCNKPSNSAPSLPQNAADAHPHPYHICGLRVYSGRSGRSKVICNPFMIYSQKTQVWHGYEAPTPSSTNLLLRLVLCLFLGC</sequence>
<dbReference type="Proteomes" id="UP000290289">
    <property type="component" value="Chromosome 17"/>
</dbReference>
<feature type="compositionally biased region" description="Polar residues" evidence="1">
    <location>
        <begin position="526"/>
        <end position="538"/>
    </location>
</feature>
<dbReference type="AlphaFoldDB" id="A0A498HD70"/>
<comment type="caution">
    <text evidence="2">The sequence shown here is derived from an EMBL/GenBank/DDBJ whole genome shotgun (WGS) entry which is preliminary data.</text>
</comment>
<name>A0A498HD70_MALDO</name>
<reference evidence="2 3" key="1">
    <citation type="submission" date="2018-10" db="EMBL/GenBank/DDBJ databases">
        <title>A high-quality apple genome assembly.</title>
        <authorList>
            <person name="Hu J."/>
        </authorList>
    </citation>
    <scope>NUCLEOTIDE SEQUENCE [LARGE SCALE GENOMIC DNA]</scope>
    <source>
        <strain evidence="3">cv. HFTH1</strain>
        <tissue evidence="2">Young leaf</tissue>
    </source>
</reference>
<accession>A0A498HD70</accession>
<dbReference type="PANTHER" id="PTHR37383">
    <property type="entry name" value="OS01G0694200 PROTEIN"/>
    <property type="match status" value="1"/>
</dbReference>
<evidence type="ECO:0000256" key="1">
    <source>
        <dbReference type="SAM" id="MobiDB-lite"/>
    </source>
</evidence>
<dbReference type="EMBL" id="RDQH01000343">
    <property type="protein sequence ID" value="RXH68224.1"/>
    <property type="molecule type" value="Genomic_DNA"/>
</dbReference>
<gene>
    <name evidence="2" type="ORF">DVH24_028371</name>
</gene>
<proteinExistence type="predicted"/>
<organism evidence="2 3">
    <name type="scientific">Malus domestica</name>
    <name type="common">Apple</name>
    <name type="synonym">Pyrus malus</name>
    <dbReference type="NCBI Taxonomy" id="3750"/>
    <lineage>
        <taxon>Eukaryota</taxon>
        <taxon>Viridiplantae</taxon>
        <taxon>Streptophyta</taxon>
        <taxon>Embryophyta</taxon>
        <taxon>Tracheophyta</taxon>
        <taxon>Spermatophyta</taxon>
        <taxon>Magnoliopsida</taxon>
        <taxon>eudicotyledons</taxon>
        <taxon>Gunneridae</taxon>
        <taxon>Pentapetalae</taxon>
        <taxon>rosids</taxon>
        <taxon>fabids</taxon>
        <taxon>Rosales</taxon>
        <taxon>Rosaceae</taxon>
        <taxon>Amygdaloideae</taxon>
        <taxon>Maleae</taxon>
        <taxon>Malus</taxon>
    </lineage>
</organism>
<dbReference type="STRING" id="3750.A0A498HD70"/>
<evidence type="ECO:0000313" key="2">
    <source>
        <dbReference type="EMBL" id="RXH68224.1"/>
    </source>
</evidence>